<protein>
    <submittedName>
        <fullName evidence="1">Uncharacterized protein</fullName>
    </submittedName>
</protein>
<sequence>MAIVLLITFLLLPPYQKSFLMMAHPTRHMALGINKMLVLSWLLCSLIKTLLLQIIGSLKASDSDAWKKLENISPKVQKPKSCSCIRHLNNLRKG</sequence>
<name>A0ACB7GRN0_MANES</name>
<dbReference type="Proteomes" id="UP000091857">
    <property type="component" value="Chromosome 12"/>
</dbReference>
<gene>
    <name evidence="1" type="ORF">MANES_12G081216v8</name>
</gene>
<comment type="caution">
    <text evidence="1">The sequence shown here is derived from an EMBL/GenBank/DDBJ whole genome shotgun (WGS) entry which is preliminary data.</text>
</comment>
<organism evidence="1 2">
    <name type="scientific">Manihot esculenta</name>
    <name type="common">Cassava</name>
    <name type="synonym">Jatropha manihot</name>
    <dbReference type="NCBI Taxonomy" id="3983"/>
    <lineage>
        <taxon>Eukaryota</taxon>
        <taxon>Viridiplantae</taxon>
        <taxon>Streptophyta</taxon>
        <taxon>Embryophyta</taxon>
        <taxon>Tracheophyta</taxon>
        <taxon>Spermatophyta</taxon>
        <taxon>Magnoliopsida</taxon>
        <taxon>eudicotyledons</taxon>
        <taxon>Gunneridae</taxon>
        <taxon>Pentapetalae</taxon>
        <taxon>rosids</taxon>
        <taxon>fabids</taxon>
        <taxon>Malpighiales</taxon>
        <taxon>Euphorbiaceae</taxon>
        <taxon>Crotonoideae</taxon>
        <taxon>Manihoteae</taxon>
        <taxon>Manihot</taxon>
    </lineage>
</organism>
<proteinExistence type="predicted"/>
<evidence type="ECO:0000313" key="2">
    <source>
        <dbReference type="Proteomes" id="UP000091857"/>
    </source>
</evidence>
<dbReference type="EMBL" id="CM004398">
    <property type="protein sequence ID" value="KAG8642395.1"/>
    <property type="molecule type" value="Genomic_DNA"/>
</dbReference>
<reference evidence="2" key="1">
    <citation type="journal article" date="2016" name="Nat. Biotechnol.">
        <title>Sequencing wild and cultivated cassava and related species reveals extensive interspecific hybridization and genetic diversity.</title>
        <authorList>
            <person name="Bredeson J.V."/>
            <person name="Lyons J.B."/>
            <person name="Prochnik S.E."/>
            <person name="Wu G.A."/>
            <person name="Ha C.M."/>
            <person name="Edsinger-Gonzales E."/>
            <person name="Grimwood J."/>
            <person name="Schmutz J."/>
            <person name="Rabbi I.Y."/>
            <person name="Egesi C."/>
            <person name="Nauluvula P."/>
            <person name="Lebot V."/>
            <person name="Ndunguru J."/>
            <person name="Mkamilo G."/>
            <person name="Bart R.S."/>
            <person name="Setter T.L."/>
            <person name="Gleadow R.M."/>
            <person name="Kulakow P."/>
            <person name="Ferguson M.E."/>
            <person name="Rounsley S."/>
            <person name="Rokhsar D.S."/>
        </authorList>
    </citation>
    <scope>NUCLEOTIDE SEQUENCE [LARGE SCALE GENOMIC DNA]</scope>
    <source>
        <strain evidence="2">cv. AM560-2</strain>
    </source>
</reference>
<accession>A0ACB7GRN0</accession>
<keyword evidence="2" id="KW-1185">Reference proteome</keyword>
<evidence type="ECO:0000313" key="1">
    <source>
        <dbReference type="EMBL" id="KAG8642395.1"/>
    </source>
</evidence>